<evidence type="ECO:0000313" key="2">
    <source>
        <dbReference type="EMBL" id="MDQ0112427.1"/>
    </source>
</evidence>
<gene>
    <name evidence="2" type="ORF">J2T15_001862</name>
</gene>
<dbReference type="EMBL" id="JAUSSU010000003">
    <property type="protein sequence ID" value="MDQ0112427.1"/>
    <property type="molecule type" value="Genomic_DNA"/>
</dbReference>
<dbReference type="Proteomes" id="UP001229346">
    <property type="component" value="Unassembled WGS sequence"/>
</dbReference>
<comment type="caution">
    <text evidence="2">The sequence shown here is derived from an EMBL/GenBank/DDBJ whole genome shotgun (WGS) entry which is preliminary data.</text>
</comment>
<dbReference type="InterPro" id="IPR020941">
    <property type="entry name" value="SUFU-like_domain"/>
</dbReference>
<dbReference type="RefSeq" id="WP_307203269.1">
    <property type="nucleotide sequence ID" value="NZ_JAUSSU010000003.1"/>
</dbReference>
<feature type="domain" description="Suppressor of fused-like" evidence="1">
    <location>
        <begin position="58"/>
        <end position="232"/>
    </location>
</feature>
<evidence type="ECO:0000259" key="1">
    <source>
        <dbReference type="Pfam" id="PF05076"/>
    </source>
</evidence>
<name>A0ABT9TYH8_PAEHA</name>
<sequence>MSQELSQSGYPVYRHEERKRDIEFATENEQTMNAISEHVEKHIGKISSVFHEIISDLIHLDILIVNPTKERNYYTIVTSGMSNLPMNVPEGAEEFKFAELMLCLPSDWKLSQEAFELEENYWPIHWLKKMARLPHEYQTWLYLAHTVPNGDPAQPFASNTQLSGMILSVPTIVEDLKSFFTLSLPNETDVHFFSLIPLYKEEMDLKLKSGADALFEKLEKAGVNEIINLKRKNVAKKGFLFF</sequence>
<organism evidence="2 3">
    <name type="scientific">Paenibacillus harenae</name>
    <dbReference type="NCBI Taxonomy" id="306543"/>
    <lineage>
        <taxon>Bacteria</taxon>
        <taxon>Bacillati</taxon>
        <taxon>Bacillota</taxon>
        <taxon>Bacilli</taxon>
        <taxon>Bacillales</taxon>
        <taxon>Paenibacillaceae</taxon>
        <taxon>Paenibacillus</taxon>
    </lineage>
</organism>
<evidence type="ECO:0000313" key="3">
    <source>
        <dbReference type="Proteomes" id="UP001229346"/>
    </source>
</evidence>
<reference evidence="2 3" key="1">
    <citation type="submission" date="2023-07" db="EMBL/GenBank/DDBJ databases">
        <title>Sorghum-associated microbial communities from plants grown in Nebraska, USA.</title>
        <authorList>
            <person name="Schachtman D."/>
        </authorList>
    </citation>
    <scope>NUCLEOTIDE SEQUENCE [LARGE SCALE GENOMIC DNA]</scope>
    <source>
        <strain evidence="2 3">CC482</strain>
    </source>
</reference>
<protein>
    <recommendedName>
        <fullName evidence="1">Suppressor of fused-like domain-containing protein</fullName>
    </recommendedName>
</protein>
<proteinExistence type="predicted"/>
<dbReference type="Pfam" id="PF05076">
    <property type="entry name" value="SUFU"/>
    <property type="match status" value="1"/>
</dbReference>
<accession>A0ABT9TYH8</accession>
<keyword evidence="3" id="KW-1185">Reference proteome</keyword>